<dbReference type="PANTHER" id="PTHR40661:SF3">
    <property type="entry name" value="FELS-1 PROPHAGE TRANSCRIPTIONAL REGULATOR"/>
    <property type="match status" value="1"/>
</dbReference>
<reference evidence="5 6" key="1">
    <citation type="submission" date="2023-06" db="EMBL/GenBank/DDBJ databases">
        <title>Parasedimentitalea psychrophila sp. nov., a psychrophilic bacterium isolated from deep-sea sediment.</title>
        <authorList>
            <person name="Li A."/>
        </authorList>
    </citation>
    <scope>NUCLEOTIDE SEQUENCE [LARGE SCALE GENOMIC DNA]</scope>
    <source>
        <strain evidence="5 6">QS115</strain>
    </source>
</reference>
<dbReference type="Proteomes" id="UP001238334">
    <property type="component" value="Chromosome"/>
</dbReference>
<evidence type="ECO:0000313" key="6">
    <source>
        <dbReference type="Proteomes" id="UP001238334"/>
    </source>
</evidence>
<evidence type="ECO:0000256" key="3">
    <source>
        <dbReference type="ARBA" id="ARBA00023163"/>
    </source>
</evidence>
<dbReference type="SMART" id="SM00530">
    <property type="entry name" value="HTH_XRE"/>
    <property type="match status" value="1"/>
</dbReference>
<dbReference type="InterPro" id="IPR010982">
    <property type="entry name" value="Lambda_DNA-bd_dom_sf"/>
</dbReference>
<dbReference type="Pfam" id="PF00717">
    <property type="entry name" value="Peptidase_S24"/>
    <property type="match status" value="1"/>
</dbReference>
<accession>A0A9Y2KYR7</accession>
<protein>
    <submittedName>
        <fullName evidence="5">LexA family transcriptional regulator</fullName>
    </submittedName>
</protein>
<keyword evidence="1" id="KW-0805">Transcription regulation</keyword>
<dbReference type="InterPro" id="IPR001387">
    <property type="entry name" value="Cro/C1-type_HTH"/>
</dbReference>
<keyword evidence="2" id="KW-0238">DNA-binding</keyword>
<evidence type="ECO:0000259" key="4">
    <source>
        <dbReference type="SMART" id="SM00530"/>
    </source>
</evidence>
<dbReference type="KEGG" id="ppso:QPJ95_21335"/>
<dbReference type="SUPFAM" id="SSF51306">
    <property type="entry name" value="LexA/Signal peptidase"/>
    <property type="match status" value="1"/>
</dbReference>
<dbReference type="InterPro" id="IPR039418">
    <property type="entry name" value="LexA-like"/>
</dbReference>
<dbReference type="PANTHER" id="PTHR40661">
    <property type="match status" value="1"/>
</dbReference>
<dbReference type="RefSeq" id="WP_270920919.1">
    <property type="nucleotide sequence ID" value="NZ_CP127247.1"/>
</dbReference>
<feature type="domain" description="HTH cro/C1-type" evidence="4">
    <location>
        <begin position="16"/>
        <end position="70"/>
    </location>
</feature>
<dbReference type="InterPro" id="IPR036286">
    <property type="entry name" value="LexA/Signal_pep-like_sf"/>
</dbReference>
<evidence type="ECO:0000256" key="2">
    <source>
        <dbReference type="ARBA" id="ARBA00023125"/>
    </source>
</evidence>
<dbReference type="SUPFAM" id="SSF47413">
    <property type="entry name" value="lambda repressor-like DNA-binding domains"/>
    <property type="match status" value="1"/>
</dbReference>
<dbReference type="Gene3D" id="1.10.260.40">
    <property type="entry name" value="lambda repressor-like DNA-binding domains"/>
    <property type="match status" value="1"/>
</dbReference>
<name>A0A9Y2KYR7_9RHOB</name>
<evidence type="ECO:0000256" key="1">
    <source>
        <dbReference type="ARBA" id="ARBA00023015"/>
    </source>
</evidence>
<dbReference type="CDD" id="cd00093">
    <property type="entry name" value="HTH_XRE"/>
    <property type="match status" value="1"/>
</dbReference>
<dbReference type="Gene3D" id="2.10.109.10">
    <property type="entry name" value="Umud Fragment, subunit A"/>
    <property type="match status" value="1"/>
</dbReference>
<dbReference type="GO" id="GO:0003677">
    <property type="term" value="F:DNA binding"/>
    <property type="evidence" value="ECO:0007669"/>
    <property type="project" value="UniProtKB-KW"/>
</dbReference>
<evidence type="ECO:0000313" key="5">
    <source>
        <dbReference type="EMBL" id="WIY24998.1"/>
    </source>
</evidence>
<sequence>MLLRTLCIQLDALGFRLRQERETLGFNQGDFGILVGVKKNAQLNYEAGRRSPDGEYFMAAAKAGVDVLYVLTGVSERREISKAMNDIYTKAKEEAFRPGMEALQRMHEAEGEAVTKNIEDARRSEMEALQDSVKATRDSWTGQGERAIQEVDRSKLNNFTLVRRFDIGLSDGARLIPVENAEADHIAVSRSWLRKHNMAADLCVLVKVNGDSMSPTIPGDSLVLVDISDMRSTREGIYDFRRDGEAYIKRLVPVGVTEDDKPAALVIVSDNPSIFPETISGERLADIRIVGRVRCVIADL</sequence>
<organism evidence="5 6">
    <name type="scientific">Parasedimentitalea psychrophila</name>
    <dbReference type="NCBI Taxonomy" id="2997337"/>
    <lineage>
        <taxon>Bacteria</taxon>
        <taxon>Pseudomonadati</taxon>
        <taxon>Pseudomonadota</taxon>
        <taxon>Alphaproteobacteria</taxon>
        <taxon>Rhodobacterales</taxon>
        <taxon>Paracoccaceae</taxon>
        <taxon>Parasedimentitalea</taxon>
    </lineage>
</organism>
<proteinExistence type="predicted"/>
<dbReference type="InterPro" id="IPR015927">
    <property type="entry name" value="Peptidase_S24_S26A/B/C"/>
</dbReference>
<keyword evidence="6" id="KW-1185">Reference proteome</keyword>
<dbReference type="AlphaFoldDB" id="A0A9Y2KYR7"/>
<dbReference type="EMBL" id="CP127247">
    <property type="protein sequence ID" value="WIY24998.1"/>
    <property type="molecule type" value="Genomic_DNA"/>
</dbReference>
<dbReference type="CDD" id="cd06529">
    <property type="entry name" value="S24_LexA-like"/>
    <property type="match status" value="1"/>
</dbReference>
<gene>
    <name evidence="5" type="ORF">QPJ95_21335</name>
</gene>
<keyword evidence="3" id="KW-0804">Transcription</keyword>